<accession>A0A0F3IHG5</accession>
<sequence length="131" mass="14235">MKKKLLMVALTSLLALTACSDEQSSDDTPVNDIQSSSTAKPSTAPAVKPTSPAASSEDLDTDIEGEINKDEIEQDDDFKEDPSTYQTEDEAEFDEPIMEEDAPSNDDTKVDSQPEAKPAPKTNQTEPKTQK</sequence>
<evidence type="ECO:0000256" key="1">
    <source>
        <dbReference type="SAM" id="MobiDB-lite"/>
    </source>
</evidence>
<evidence type="ECO:0000313" key="4">
    <source>
        <dbReference type="Proteomes" id="UP000033684"/>
    </source>
</evidence>
<comment type="caution">
    <text evidence="3">The sequence shown here is derived from an EMBL/GenBank/DDBJ whole genome shotgun (WGS) entry which is preliminary data.</text>
</comment>
<feature type="compositionally biased region" description="Low complexity" evidence="1">
    <location>
        <begin position="35"/>
        <end position="46"/>
    </location>
</feature>
<gene>
    <name evidence="3" type="ORF">VZ94_14335</name>
</gene>
<feature type="compositionally biased region" description="Polar residues" evidence="1">
    <location>
        <begin position="121"/>
        <end position="131"/>
    </location>
</feature>
<feature type="signal peptide" evidence="2">
    <location>
        <begin position="1"/>
        <end position="20"/>
    </location>
</feature>
<dbReference type="RefSeq" id="WP_045779750.1">
    <property type="nucleotide sequence ID" value="NZ_LAJX01000145.1"/>
</dbReference>
<keyword evidence="4" id="KW-1185">Reference proteome</keyword>
<feature type="compositionally biased region" description="Acidic residues" evidence="1">
    <location>
        <begin position="87"/>
        <end position="104"/>
    </location>
</feature>
<reference evidence="3 4" key="2">
    <citation type="journal article" date="2016" name="Microb. Ecol.">
        <title>Genome Characteristics of a Novel Type I Methanotroph (Sn10-6) Isolated from a Flooded Indian Rice Field.</title>
        <authorList>
            <person name="Rahalkar M.C."/>
            <person name="Pandit P.S."/>
            <person name="Dhakephalkar P.K."/>
            <person name="Pore S."/>
            <person name="Arora P."/>
            <person name="Kapse N."/>
        </authorList>
    </citation>
    <scope>NUCLEOTIDE SEQUENCE [LARGE SCALE GENOMIC DNA]</scope>
    <source>
        <strain evidence="3 4">Sn10-6</strain>
    </source>
</reference>
<name>A0A0F3IHG5_9GAMM</name>
<keyword evidence="2" id="KW-0732">Signal</keyword>
<feature type="chain" id="PRO_5002462318" description="Lipoprotein" evidence="2">
    <location>
        <begin position="21"/>
        <end position="131"/>
    </location>
</feature>
<dbReference type="Proteomes" id="UP000033684">
    <property type="component" value="Unassembled WGS sequence"/>
</dbReference>
<evidence type="ECO:0000313" key="3">
    <source>
        <dbReference type="EMBL" id="KJV05988.1"/>
    </source>
</evidence>
<feature type="region of interest" description="Disordered" evidence="1">
    <location>
        <begin position="19"/>
        <end position="131"/>
    </location>
</feature>
<dbReference type="EMBL" id="LAJX01000145">
    <property type="protein sequence ID" value="KJV05988.1"/>
    <property type="molecule type" value="Genomic_DNA"/>
</dbReference>
<organism evidence="3 4">
    <name type="scientific">Methylocucumis oryzae</name>
    <dbReference type="NCBI Taxonomy" id="1632867"/>
    <lineage>
        <taxon>Bacteria</taxon>
        <taxon>Pseudomonadati</taxon>
        <taxon>Pseudomonadota</taxon>
        <taxon>Gammaproteobacteria</taxon>
        <taxon>Methylococcales</taxon>
        <taxon>Methylococcaceae</taxon>
        <taxon>Methylocucumis</taxon>
    </lineage>
</organism>
<reference evidence="4" key="1">
    <citation type="submission" date="2015-03" db="EMBL/GenBank/DDBJ databases">
        <title>Draft genome sequence of a novel methanotroph (Sn10-6) isolated from flooded ricefield rhizosphere in India.</title>
        <authorList>
            <person name="Pandit P.S."/>
            <person name="Pore S.D."/>
            <person name="Arora P."/>
            <person name="Kapse N.G."/>
            <person name="Dhakephalkar P.K."/>
            <person name="Rahalkar M.C."/>
        </authorList>
    </citation>
    <scope>NUCLEOTIDE SEQUENCE [LARGE SCALE GENOMIC DNA]</scope>
    <source>
        <strain evidence="4">Sn10-6</strain>
    </source>
</reference>
<protein>
    <recommendedName>
        <fullName evidence="5">Lipoprotein</fullName>
    </recommendedName>
</protein>
<proteinExistence type="predicted"/>
<evidence type="ECO:0008006" key="5">
    <source>
        <dbReference type="Google" id="ProtNLM"/>
    </source>
</evidence>
<evidence type="ECO:0000256" key="2">
    <source>
        <dbReference type="SAM" id="SignalP"/>
    </source>
</evidence>
<feature type="compositionally biased region" description="Polar residues" evidence="1">
    <location>
        <begin position="20"/>
        <end position="34"/>
    </location>
</feature>
<dbReference type="AlphaFoldDB" id="A0A0F3IHG5"/>
<dbReference type="PROSITE" id="PS51257">
    <property type="entry name" value="PROKAR_LIPOPROTEIN"/>
    <property type="match status" value="1"/>
</dbReference>